<evidence type="ECO:0000313" key="2">
    <source>
        <dbReference type="Proteomes" id="UP000789572"/>
    </source>
</evidence>
<keyword evidence="2" id="KW-1185">Reference proteome</keyword>
<dbReference type="Proteomes" id="UP000789572">
    <property type="component" value="Unassembled WGS sequence"/>
</dbReference>
<gene>
    <name evidence="1" type="ORF">POCULU_LOCUS10745</name>
</gene>
<evidence type="ECO:0000313" key="1">
    <source>
        <dbReference type="EMBL" id="CAG8666800.1"/>
    </source>
</evidence>
<dbReference type="AlphaFoldDB" id="A0A9N9E7Q8"/>
<feature type="non-terminal residue" evidence="1">
    <location>
        <position position="51"/>
    </location>
</feature>
<protein>
    <submittedName>
        <fullName evidence="1">6852_t:CDS:1</fullName>
    </submittedName>
</protein>
<reference evidence="1" key="1">
    <citation type="submission" date="2021-06" db="EMBL/GenBank/DDBJ databases">
        <authorList>
            <person name="Kallberg Y."/>
            <person name="Tangrot J."/>
            <person name="Rosling A."/>
        </authorList>
    </citation>
    <scope>NUCLEOTIDE SEQUENCE</scope>
    <source>
        <strain evidence="1">IA702</strain>
    </source>
</reference>
<dbReference type="EMBL" id="CAJVPJ010006178">
    <property type="protein sequence ID" value="CAG8666800.1"/>
    <property type="molecule type" value="Genomic_DNA"/>
</dbReference>
<comment type="caution">
    <text evidence="1">The sequence shown here is derived from an EMBL/GenBank/DDBJ whole genome shotgun (WGS) entry which is preliminary data.</text>
</comment>
<accession>A0A9N9E7Q8</accession>
<name>A0A9N9E7Q8_9GLOM</name>
<organism evidence="1 2">
    <name type="scientific">Paraglomus occultum</name>
    <dbReference type="NCBI Taxonomy" id="144539"/>
    <lineage>
        <taxon>Eukaryota</taxon>
        <taxon>Fungi</taxon>
        <taxon>Fungi incertae sedis</taxon>
        <taxon>Mucoromycota</taxon>
        <taxon>Glomeromycotina</taxon>
        <taxon>Glomeromycetes</taxon>
        <taxon>Paraglomerales</taxon>
        <taxon>Paraglomeraceae</taxon>
        <taxon>Paraglomus</taxon>
    </lineage>
</organism>
<proteinExistence type="predicted"/>
<sequence>MEMGVWDGIKWSKGPGTPTGVPWLDQTAFASIVDEFELMLLSEYVEHLKNL</sequence>